<feature type="non-terminal residue" evidence="1">
    <location>
        <position position="36"/>
    </location>
</feature>
<comment type="caution">
    <text evidence="1">The sequence shown here is derived from an EMBL/GenBank/DDBJ whole genome shotgun (WGS) entry which is preliminary data.</text>
</comment>
<proteinExistence type="predicted"/>
<protein>
    <submittedName>
        <fullName evidence="1">Uncharacterized protein</fullName>
    </submittedName>
</protein>
<evidence type="ECO:0000313" key="1">
    <source>
        <dbReference type="EMBL" id="GAH79178.1"/>
    </source>
</evidence>
<dbReference type="AlphaFoldDB" id="X1KAT3"/>
<name>X1KAT3_9ZZZZ</name>
<gene>
    <name evidence="1" type="ORF">S03H2_62719</name>
</gene>
<accession>X1KAT3</accession>
<sequence length="36" mass="4466">MRIIEKLFRSRKVNVSKEQFPMKLIEFFNKFTLYPS</sequence>
<dbReference type="EMBL" id="BARU01040584">
    <property type="protein sequence ID" value="GAH79178.1"/>
    <property type="molecule type" value="Genomic_DNA"/>
</dbReference>
<reference evidence="1" key="1">
    <citation type="journal article" date="2014" name="Front. Microbiol.">
        <title>High frequency of phylogenetically diverse reductive dehalogenase-homologous genes in deep subseafloor sedimentary metagenomes.</title>
        <authorList>
            <person name="Kawai M."/>
            <person name="Futagami T."/>
            <person name="Toyoda A."/>
            <person name="Takaki Y."/>
            <person name="Nishi S."/>
            <person name="Hori S."/>
            <person name="Arai W."/>
            <person name="Tsubouchi T."/>
            <person name="Morono Y."/>
            <person name="Uchiyama I."/>
            <person name="Ito T."/>
            <person name="Fujiyama A."/>
            <person name="Inagaki F."/>
            <person name="Takami H."/>
        </authorList>
    </citation>
    <scope>NUCLEOTIDE SEQUENCE</scope>
    <source>
        <strain evidence="1">Expedition CK06-06</strain>
    </source>
</reference>
<organism evidence="1">
    <name type="scientific">marine sediment metagenome</name>
    <dbReference type="NCBI Taxonomy" id="412755"/>
    <lineage>
        <taxon>unclassified sequences</taxon>
        <taxon>metagenomes</taxon>
        <taxon>ecological metagenomes</taxon>
    </lineage>
</organism>